<keyword evidence="3" id="KW-1185">Reference proteome</keyword>
<feature type="chain" id="PRO_5041997181" description="Secreted protein" evidence="1">
    <location>
        <begin position="19"/>
        <end position="85"/>
    </location>
</feature>
<evidence type="ECO:0000313" key="3">
    <source>
        <dbReference type="Proteomes" id="UP001287356"/>
    </source>
</evidence>
<dbReference type="AlphaFoldDB" id="A0AAE0K4C4"/>
<reference evidence="2" key="2">
    <citation type="submission" date="2023-06" db="EMBL/GenBank/DDBJ databases">
        <authorList>
            <consortium name="Lawrence Berkeley National Laboratory"/>
            <person name="Haridas S."/>
            <person name="Hensen N."/>
            <person name="Bonometti L."/>
            <person name="Westerberg I."/>
            <person name="Brannstrom I.O."/>
            <person name="Guillou S."/>
            <person name="Cros-Aarteil S."/>
            <person name="Calhoun S."/>
            <person name="Kuo A."/>
            <person name="Mondo S."/>
            <person name="Pangilinan J."/>
            <person name="Riley R."/>
            <person name="Labutti K."/>
            <person name="Andreopoulos B."/>
            <person name="Lipzen A."/>
            <person name="Chen C."/>
            <person name="Yanf M."/>
            <person name="Daum C."/>
            <person name="Ng V."/>
            <person name="Clum A."/>
            <person name="Steindorff A."/>
            <person name="Ohm R."/>
            <person name="Martin F."/>
            <person name="Silar P."/>
            <person name="Natvig D."/>
            <person name="Lalanne C."/>
            <person name="Gautier V."/>
            <person name="Ament-Velasquez S.L."/>
            <person name="Kruys A."/>
            <person name="Hutchinson M.I."/>
            <person name="Powell A.J."/>
            <person name="Barry K."/>
            <person name="Miller A.N."/>
            <person name="Grigoriev I.V."/>
            <person name="Debuchy R."/>
            <person name="Gladieux P."/>
            <person name="Thoren M.H."/>
            <person name="Johannesson H."/>
        </authorList>
    </citation>
    <scope>NUCLEOTIDE SEQUENCE</scope>
    <source>
        <strain evidence="2">CBS 958.72</strain>
    </source>
</reference>
<evidence type="ECO:0008006" key="4">
    <source>
        <dbReference type="Google" id="ProtNLM"/>
    </source>
</evidence>
<evidence type="ECO:0000313" key="2">
    <source>
        <dbReference type="EMBL" id="KAK3369211.1"/>
    </source>
</evidence>
<dbReference type="EMBL" id="JAULSN010000006">
    <property type="protein sequence ID" value="KAK3369211.1"/>
    <property type="molecule type" value="Genomic_DNA"/>
</dbReference>
<evidence type="ECO:0000256" key="1">
    <source>
        <dbReference type="SAM" id="SignalP"/>
    </source>
</evidence>
<sequence length="85" mass="9572">MLASLFLLSLTIPQQTTTIHPRILVVFGRRLGWEGPCRISRFRSSYAADDSRPNHWQHCNGQVSLLTSISQVHVNRAWQTIASAA</sequence>
<feature type="signal peptide" evidence="1">
    <location>
        <begin position="1"/>
        <end position="18"/>
    </location>
</feature>
<accession>A0AAE0K4C4</accession>
<comment type="caution">
    <text evidence="2">The sequence shown here is derived from an EMBL/GenBank/DDBJ whole genome shotgun (WGS) entry which is preliminary data.</text>
</comment>
<reference evidence="2" key="1">
    <citation type="journal article" date="2023" name="Mol. Phylogenet. Evol.">
        <title>Genome-scale phylogeny and comparative genomics of the fungal order Sordariales.</title>
        <authorList>
            <person name="Hensen N."/>
            <person name="Bonometti L."/>
            <person name="Westerberg I."/>
            <person name="Brannstrom I.O."/>
            <person name="Guillou S."/>
            <person name="Cros-Aarteil S."/>
            <person name="Calhoun S."/>
            <person name="Haridas S."/>
            <person name="Kuo A."/>
            <person name="Mondo S."/>
            <person name="Pangilinan J."/>
            <person name="Riley R."/>
            <person name="LaButti K."/>
            <person name="Andreopoulos B."/>
            <person name="Lipzen A."/>
            <person name="Chen C."/>
            <person name="Yan M."/>
            <person name="Daum C."/>
            <person name="Ng V."/>
            <person name="Clum A."/>
            <person name="Steindorff A."/>
            <person name="Ohm R.A."/>
            <person name="Martin F."/>
            <person name="Silar P."/>
            <person name="Natvig D.O."/>
            <person name="Lalanne C."/>
            <person name="Gautier V."/>
            <person name="Ament-Velasquez S.L."/>
            <person name="Kruys A."/>
            <person name="Hutchinson M.I."/>
            <person name="Powell A.J."/>
            <person name="Barry K."/>
            <person name="Miller A.N."/>
            <person name="Grigoriev I.V."/>
            <person name="Debuchy R."/>
            <person name="Gladieux P."/>
            <person name="Hiltunen Thoren M."/>
            <person name="Johannesson H."/>
        </authorList>
    </citation>
    <scope>NUCLEOTIDE SEQUENCE</scope>
    <source>
        <strain evidence="2">CBS 958.72</strain>
    </source>
</reference>
<keyword evidence="1" id="KW-0732">Signal</keyword>
<name>A0AAE0K4C4_9PEZI</name>
<gene>
    <name evidence="2" type="ORF">B0T24DRAFT_632117</name>
</gene>
<protein>
    <recommendedName>
        <fullName evidence="4">Secreted protein</fullName>
    </recommendedName>
</protein>
<organism evidence="2 3">
    <name type="scientific">Lasiosphaeria ovina</name>
    <dbReference type="NCBI Taxonomy" id="92902"/>
    <lineage>
        <taxon>Eukaryota</taxon>
        <taxon>Fungi</taxon>
        <taxon>Dikarya</taxon>
        <taxon>Ascomycota</taxon>
        <taxon>Pezizomycotina</taxon>
        <taxon>Sordariomycetes</taxon>
        <taxon>Sordariomycetidae</taxon>
        <taxon>Sordariales</taxon>
        <taxon>Lasiosphaeriaceae</taxon>
        <taxon>Lasiosphaeria</taxon>
    </lineage>
</organism>
<proteinExistence type="predicted"/>
<dbReference type="Proteomes" id="UP001287356">
    <property type="component" value="Unassembled WGS sequence"/>
</dbReference>